<dbReference type="EMBL" id="JAHSTS010000001">
    <property type="protein sequence ID" value="MBV4456394.1"/>
    <property type="molecule type" value="Genomic_DNA"/>
</dbReference>
<protein>
    <submittedName>
        <fullName evidence="1">DUF3182 family protein</fullName>
    </submittedName>
</protein>
<keyword evidence="2" id="KW-1185">Reference proteome</keyword>
<name>A0ABS6P851_9PSED</name>
<proteinExistence type="predicted"/>
<sequence length="378" mass="40659">MTPTSRRKLVVAHSVRPGAPQHEVQTNAALARWLAQILGLKFGGAFDPGKHRGRDLYLLPTQTVVGPEAARNLGIHGPDDLWGGYVEHDFIGTKAISHGLRSHQAHAPAGWSPLFSERVRTVVLDGLSVFALEDARPAAEHLLYGGPIRLKPIHACAGRGQEVIGSLDALDERLARPDAATLFGDGVVLEQDLSGVVTHSVGQSFIGGTVLSYCGDQYLTEDASGEAVYGGSNLLAVRGGYEALLALDLADDVRQAVGQAQVFDRAADEAYPRFYASRRNYDIAQGLDSAGQPRSGVLEQSWRMGGASSAEVAALQCFVNDPQMPAVYVSSVETYTDRALPADAIEVYRGPAEHSGFLLKYVTVNAYDGQKRKHSHRH</sequence>
<reference evidence="1 2" key="1">
    <citation type="submission" date="2021-06" db="EMBL/GenBank/DDBJ databases">
        <title>Updating the genus Pseudomonas: Description of 43 new species and partition of the Pseudomonas putida group.</title>
        <authorList>
            <person name="Girard L."/>
            <person name="Lood C."/>
            <person name="Vandamme P."/>
            <person name="Rokni-Zadeh H."/>
            <person name="Van Noort V."/>
            <person name="Hofte M."/>
            <person name="Lavigne R."/>
            <person name="De Mot R."/>
        </authorList>
    </citation>
    <scope>NUCLEOTIDE SEQUENCE [LARGE SCALE GENOMIC DNA]</scope>
    <source>
        <strain evidence="1 2">COR58</strain>
    </source>
</reference>
<dbReference type="InterPro" id="IPR021519">
    <property type="entry name" value="DUF3182"/>
</dbReference>
<gene>
    <name evidence="1" type="ORF">KVG96_00315</name>
</gene>
<dbReference type="Proteomes" id="UP000765224">
    <property type="component" value="Unassembled WGS sequence"/>
</dbReference>
<comment type="caution">
    <text evidence="1">The sequence shown here is derived from an EMBL/GenBank/DDBJ whole genome shotgun (WGS) entry which is preliminary data.</text>
</comment>
<dbReference type="RefSeq" id="WP_217890390.1">
    <property type="nucleotide sequence ID" value="NZ_JAHSTS010000001.1"/>
</dbReference>
<evidence type="ECO:0000313" key="1">
    <source>
        <dbReference type="EMBL" id="MBV4456394.1"/>
    </source>
</evidence>
<organism evidence="1 2">
    <name type="scientific">Pseudomonas ekonensis</name>
    <dbReference type="NCBI Taxonomy" id="2842353"/>
    <lineage>
        <taxon>Bacteria</taxon>
        <taxon>Pseudomonadati</taxon>
        <taxon>Pseudomonadota</taxon>
        <taxon>Gammaproteobacteria</taxon>
        <taxon>Pseudomonadales</taxon>
        <taxon>Pseudomonadaceae</taxon>
        <taxon>Pseudomonas</taxon>
    </lineage>
</organism>
<evidence type="ECO:0000313" key="2">
    <source>
        <dbReference type="Proteomes" id="UP000765224"/>
    </source>
</evidence>
<dbReference type="Pfam" id="PF11379">
    <property type="entry name" value="DUF3182"/>
    <property type="match status" value="1"/>
</dbReference>
<accession>A0ABS6P851</accession>